<dbReference type="STRING" id="1173111.SAMN05444955_1185"/>
<dbReference type="InterPro" id="IPR051082">
    <property type="entry name" value="Pentapeptide-BTB/POZ_domain"/>
</dbReference>
<dbReference type="SUPFAM" id="SSF141571">
    <property type="entry name" value="Pentapeptide repeat-like"/>
    <property type="match status" value="1"/>
</dbReference>
<evidence type="ECO:0000313" key="2">
    <source>
        <dbReference type="Proteomes" id="UP000199695"/>
    </source>
</evidence>
<dbReference type="Proteomes" id="UP000199695">
    <property type="component" value="Unassembled WGS sequence"/>
</dbReference>
<dbReference type="Gene3D" id="2.160.20.80">
    <property type="entry name" value="E3 ubiquitin-protein ligase SopA"/>
    <property type="match status" value="1"/>
</dbReference>
<dbReference type="Pfam" id="PF00805">
    <property type="entry name" value="Pentapeptide"/>
    <property type="match status" value="2"/>
</dbReference>
<dbReference type="OrthoDB" id="9812495at2"/>
<dbReference type="PANTHER" id="PTHR14136">
    <property type="entry name" value="BTB_POZ DOMAIN-CONTAINING PROTEIN KCTD9"/>
    <property type="match status" value="1"/>
</dbReference>
<organism evidence="1 2">
    <name type="scientific">Lihuaxuella thermophila</name>
    <dbReference type="NCBI Taxonomy" id="1173111"/>
    <lineage>
        <taxon>Bacteria</taxon>
        <taxon>Bacillati</taxon>
        <taxon>Bacillota</taxon>
        <taxon>Bacilli</taxon>
        <taxon>Bacillales</taxon>
        <taxon>Thermoactinomycetaceae</taxon>
        <taxon>Lihuaxuella</taxon>
    </lineage>
</organism>
<name>A0A1H8ILA6_9BACL</name>
<dbReference type="AlphaFoldDB" id="A0A1H8ILA6"/>
<dbReference type="EMBL" id="FOCQ01000018">
    <property type="protein sequence ID" value="SEN68707.1"/>
    <property type="molecule type" value="Genomic_DNA"/>
</dbReference>
<dbReference type="InterPro" id="IPR047928">
    <property type="entry name" value="Perm_prefix_1"/>
</dbReference>
<accession>A0A1H8ILA6</accession>
<dbReference type="PANTHER" id="PTHR14136:SF17">
    <property type="entry name" value="BTB_POZ DOMAIN-CONTAINING PROTEIN KCTD9"/>
    <property type="match status" value="1"/>
</dbReference>
<keyword evidence="2" id="KW-1185">Reference proteome</keyword>
<reference evidence="1 2" key="1">
    <citation type="submission" date="2016-10" db="EMBL/GenBank/DDBJ databases">
        <authorList>
            <person name="de Groot N.N."/>
        </authorList>
    </citation>
    <scope>NUCLEOTIDE SEQUENCE [LARGE SCALE GENOMIC DNA]</scope>
    <source>
        <strain evidence="1 2">DSM 46701</strain>
    </source>
</reference>
<dbReference type="NCBIfam" id="NF038403">
    <property type="entry name" value="perm_prefix_1"/>
    <property type="match status" value="1"/>
</dbReference>
<proteinExistence type="predicted"/>
<dbReference type="InterPro" id="IPR001646">
    <property type="entry name" value="5peptide_repeat"/>
</dbReference>
<dbReference type="RefSeq" id="WP_089972193.1">
    <property type="nucleotide sequence ID" value="NZ_FOCQ01000018.1"/>
</dbReference>
<sequence>MSEKLKKYLDSLFSPYEDLQPVKELKEELLIDLQEKLNDLQKQGYDDEAAYRMTISSIGDISEIIDSITEKTRELKQTVLRDFSETDLRNSDFKGVTLHNGNFKSCALKGSDFSGSDLTNSSFNSSDLRQVTFDCANLTGAKLTWCDLRGATFNQCILTNTDFSYTDLSGICFDNQIFTGTVFDFAGLKGTSFKNAVFRNVSFKTKVKDAIFDGATMDKLTYAILKGYKANLTNVTVI</sequence>
<protein>
    <submittedName>
        <fullName evidence="1">Pentapeptide repeat-containing protein</fullName>
    </submittedName>
</protein>
<evidence type="ECO:0000313" key="1">
    <source>
        <dbReference type="EMBL" id="SEN68707.1"/>
    </source>
</evidence>
<gene>
    <name evidence="1" type="ORF">SAMN05444955_1185</name>
</gene>